<feature type="binding site" evidence="20">
    <location>
        <position position="128"/>
    </location>
    <ligand>
        <name>ATP</name>
        <dbReference type="ChEBI" id="CHEBI:30616"/>
    </ligand>
</feature>
<comment type="subunit">
    <text evidence="20">Monomer.</text>
</comment>
<evidence type="ECO:0000256" key="8">
    <source>
        <dbReference type="ARBA" id="ARBA00022605"/>
    </source>
</evidence>
<keyword evidence="17 21" id="KW-0456">Lyase</keyword>
<dbReference type="InterPro" id="IPR050071">
    <property type="entry name" value="Dehydroquinate_synthase"/>
</dbReference>
<evidence type="ECO:0000256" key="17">
    <source>
        <dbReference type="ARBA" id="ARBA00023239"/>
    </source>
</evidence>
<dbReference type="InterPro" id="IPR000623">
    <property type="entry name" value="Shikimate_kinase/TSH1"/>
</dbReference>
<comment type="subcellular location">
    <subcellularLocation>
        <location evidence="21">Cytoplasm</location>
    </subcellularLocation>
</comment>
<evidence type="ECO:0000256" key="20">
    <source>
        <dbReference type="HAMAP-Rule" id="MF_00109"/>
    </source>
</evidence>
<feature type="binding site" evidence="20">
    <location>
        <position position="147"/>
    </location>
    <ligand>
        <name>substrate</name>
    </ligand>
</feature>
<dbReference type="EMBL" id="JACHFJ010000003">
    <property type="protein sequence ID" value="MBB5372855.1"/>
    <property type="molecule type" value="Genomic_DNA"/>
</dbReference>
<keyword evidence="13 21" id="KW-0862">Zinc</keyword>
<dbReference type="InterPro" id="IPR027417">
    <property type="entry name" value="P-loop_NTPase"/>
</dbReference>
<dbReference type="EC" id="2.7.1.71" evidence="20"/>
<evidence type="ECO:0000256" key="1">
    <source>
        <dbReference type="ARBA" id="ARBA00001393"/>
    </source>
</evidence>
<dbReference type="InterPro" id="IPR030960">
    <property type="entry name" value="DHQS/DOIS_N"/>
</dbReference>
<feature type="binding site" evidence="20">
    <location>
        <position position="90"/>
    </location>
    <ligand>
        <name>substrate</name>
    </ligand>
</feature>
<comment type="cofactor">
    <cofactor evidence="21">
        <name>Co(2+)</name>
        <dbReference type="ChEBI" id="CHEBI:48828"/>
    </cofactor>
    <cofactor evidence="21">
        <name>Zn(2+)</name>
        <dbReference type="ChEBI" id="CHEBI:29105"/>
    </cofactor>
    <text evidence="21">Binds 1 divalent metal cation per subunit. Can use either Co(2+) or Zn(2+).</text>
</comment>
<reference evidence="24 25" key="1">
    <citation type="submission" date="2020-08" db="EMBL/GenBank/DDBJ databases">
        <title>Genomic Encyclopedia of Type Strains, Phase IV (KMG-IV): sequencing the most valuable type-strain genomes for metagenomic binning, comparative biology and taxonomic classification.</title>
        <authorList>
            <person name="Goeker M."/>
        </authorList>
    </citation>
    <scope>NUCLEOTIDE SEQUENCE [LARGE SCALE GENOMIC DNA]</scope>
    <source>
        <strain evidence="24 25">DSM 27026</strain>
    </source>
</reference>
<feature type="binding site" evidence="21">
    <location>
        <begin position="311"/>
        <end position="312"/>
    </location>
    <ligand>
        <name>NAD(+)</name>
        <dbReference type="ChEBI" id="CHEBI:57540"/>
    </ligand>
</feature>
<dbReference type="PANTHER" id="PTHR43622">
    <property type="entry name" value="3-DEHYDROQUINATE SYNTHASE"/>
    <property type="match status" value="1"/>
</dbReference>
<dbReference type="PRINTS" id="PR01100">
    <property type="entry name" value="SHIKIMTKNASE"/>
</dbReference>
<keyword evidence="25" id="KW-1185">Reference proteome</keyword>
<comment type="pathway">
    <text evidence="5 21">Metabolic intermediate biosynthesis; chorismate biosynthesis; chorismate from D-erythrose 4-phosphate and phosphoenolpyruvate: step 2/7.</text>
</comment>
<keyword evidence="9 20" id="KW-0808">Transferase</keyword>
<keyword evidence="10 21" id="KW-0479">Metal-binding</keyword>
<dbReference type="GO" id="GO:0009423">
    <property type="term" value="P:chorismate biosynthetic process"/>
    <property type="evidence" value="ECO:0007669"/>
    <property type="project" value="UniProtKB-UniRule"/>
</dbReference>
<gene>
    <name evidence="21" type="primary">aroB</name>
    <name evidence="20" type="synonym">aroK</name>
    <name evidence="24" type="ORF">HNP71_001106</name>
</gene>
<keyword evidence="16 21" id="KW-0057">Aromatic amino acid biosynthesis</keyword>
<dbReference type="Proteomes" id="UP000553706">
    <property type="component" value="Unassembled WGS sequence"/>
</dbReference>
<sequence>MSFNHHDLPVQERSIVLVGLMGAGKTAIGKRLAAQLGLPFYDADHEIERAAGMSIAEIFQTHGEAHFRAGEKRVIERLLSGERIVLAPGGGAFMDPETRALVRERAISIWLRCPLPVLHSRVMGRTHRPLLNAGDPAEILARLSELRSPTYALADIIIDGSEVPPQVTTDNVIAAINAYTPPRRVHVQLSERSYDVLIGPDLIKRAGAHIAPVLPQPRCVIITDSNVAALHLPTLQAALTEVGIKHATLTVAPGEESKSFETWQRLVTSLLEQKVDRHTTIIALGGGVVGDLAGFTAAATLRGLPFIQIPTTLLSQVDSSVGGKTGINTPQGKNLAGAFHQPLLVLADTGALKTLPVRELRAGYAEIVKAGMIADAPFYEWCEANAEGIVGGDDALLSQAIEHAVRFKARVVGDDERETKPNNGRALLNLGHTFAHALEAECHFDGTLLHGEAVATGLVLATDLSARMGLCPQEDTGRVAAHIARAGLNPRIAGLNAEALLAHMKQDKKMREGKLTFILMRGIGQAFTSNQVEEDAVRNTLLANGAA</sequence>
<comment type="function">
    <text evidence="20">Catalyzes the specific phosphorylation of the 3-hydroxyl group of shikimic acid using ATP as a cosubstrate.</text>
</comment>
<feature type="binding site" evidence="20">
    <location>
        <position position="44"/>
    </location>
    <ligand>
        <name>substrate</name>
    </ligand>
</feature>
<protein>
    <recommendedName>
        <fullName evidence="20 21">Multifunctional fusion protein</fullName>
    </recommendedName>
    <domain>
        <recommendedName>
            <fullName evidence="20">Shikimate kinase</fullName>
            <shortName evidence="20">SK</shortName>
            <ecNumber evidence="20">2.7.1.71</ecNumber>
        </recommendedName>
    </domain>
    <domain>
        <recommendedName>
            <fullName evidence="21">3-dehydroquinate synthase</fullName>
            <shortName evidence="21">DHQS</shortName>
            <ecNumber evidence="21">4.2.3.4</ecNumber>
        </recommendedName>
    </domain>
</protein>
<feature type="domain" description="3-dehydroquinate synthase C-terminal" evidence="23">
    <location>
        <begin position="363"/>
        <end position="510"/>
    </location>
</feature>
<evidence type="ECO:0000256" key="12">
    <source>
        <dbReference type="ARBA" id="ARBA00022777"/>
    </source>
</evidence>
<dbReference type="SUPFAM" id="SSF56796">
    <property type="entry name" value="Dehydroquinate synthase-like"/>
    <property type="match status" value="1"/>
</dbReference>
<dbReference type="FunFam" id="3.40.50.1970:FF:000007">
    <property type="entry name" value="Pentafunctional AROM polypeptide"/>
    <property type="match status" value="1"/>
</dbReference>
<dbReference type="RefSeq" id="WP_183265875.1">
    <property type="nucleotide sequence ID" value="NZ_JACHFJ010000003.1"/>
</dbReference>
<feature type="binding site" evidence="20">
    <location>
        <position position="26"/>
    </location>
    <ligand>
        <name>Mg(2+)</name>
        <dbReference type="ChEBI" id="CHEBI:18420"/>
    </ligand>
</feature>
<dbReference type="UniPathway" id="UPA00053">
    <property type="reaction ID" value="UER00085"/>
</dbReference>
<evidence type="ECO:0000256" key="4">
    <source>
        <dbReference type="ARBA" id="ARBA00003485"/>
    </source>
</evidence>
<dbReference type="Pfam" id="PF24621">
    <property type="entry name" value="DHQS_C"/>
    <property type="match status" value="1"/>
</dbReference>
<dbReference type="PANTHER" id="PTHR43622:SF7">
    <property type="entry name" value="3-DEHYDROQUINATE SYNTHASE, CHLOROPLASTIC"/>
    <property type="match status" value="1"/>
</dbReference>
<dbReference type="GO" id="GO:0009073">
    <property type="term" value="P:aromatic amino acid family biosynthetic process"/>
    <property type="evidence" value="ECO:0007669"/>
    <property type="project" value="UniProtKB-KW"/>
</dbReference>
<dbReference type="Gene3D" id="3.40.50.1970">
    <property type="match status" value="1"/>
</dbReference>
<evidence type="ECO:0000256" key="10">
    <source>
        <dbReference type="ARBA" id="ARBA00022723"/>
    </source>
</evidence>
<evidence type="ECO:0000256" key="14">
    <source>
        <dbReference type="ARBA" id="ARBA00022840"/>
    </source>
</evidence>
<comment type="caution">
    <text evidence="24">The sequence shown here is derived from an EMBL/GenBank/DDBJ whole genome shotgun (WGS) entry which is preliminary data.</text>
</comment>
<dbReference type="GO" id="GO:0003856">
    <property type="term" value="F:3-dehydroquinate synthase activity"/>
    <property type="evidence" value="ECO:0007669"/>
    <property type="project" value="UniProtKB-UniRule"/>
</dbReference>
<proteinExistence type="inferred from homology"/>
<evidence type="ECO:0000256" key="2">
    <source>
        <dbReference type="ARBA" id="ARBA00001911"/>
    </source>
</evidence>
<feature type="binding site" evidence="21">
    <location>
        <position position="333"/>
    </location>
    <ligand>
        <name>NAD(+)</name>
        <dbReference type="ChEBI" id="CHEBI:57540"/>
    </ligand>
</feature>
<evidence type="ECO:0000256" key="18">
    <source>
        <dbReference type="ARBA" id="ARBA00023268"/>
    </source>
</evidence>
<dbReference type="InterPro" id="IPR056179">
    <property type="entry name" value="DHQS_C"/>
</dbReference>
<evidence type="ECO:0000256" key="19">
    <source>
        <dbReference type="ARBA" id="ARBA00048567"/>
    </source>
</evidence>
<dbReference type="CDD" id="cd08195">
    <property type="entry name" value="DHQS"/>
    <property type="match status" value="1"/>
</dbReference>
<dbReference type="InterPro" id="IPR031322">
    <property type="entry name" value="Shikimate/glucono_kinase"/>
</dbReference>
<feature type="binding site" evidence="21">
    <location>
        <position position="432"/>
    </location>
    <ligand>
        <name>Zn(2+)</name>
        <dbReference type="ChEBI" id="CHEBI:29105"/>
    </ligand>
</feature>
<keyword evidence="18" id="KW-0511">Multifunctional enzyme</keyword>
<feature type="binding site" evidence="20">
    <location>
        <position position="68"/>
    </location>
    <ligand>
        <name>substrate</name>
    </ligand>
</feature>
<evidence type="ECO:0000256" key="21">
    <source>
        <dbReference type="HAMAP-Rule" id="MF_00110"/>
    </source>
</evidence>
<comment type="cofactor">
    <cofactor evidence="2 21">
        <name>NAD(+)</name>
        <dbReference type="ChEBI" id="CHEBI:57540"/>
    </cofactor>
</comment>
<feature type="binding site" evidence="21">
    <location>
        <position position="324"/>
    </location>
    <ligand>
        <name>NAD(+)</name>
        <dbReference type="ChEBI" id="CHEBI:57540"/>
    </ligand>
</feature>
<keyword evidence="21" id="KW-0170">Cobalt</keyword>
<evidence type="ECO:0000313" key="25">
    <source>
        <dbReference type="Proteomes" id="UP000553706"/>
    </source>
</evidence>
<evidence type="ECO:0000256" key="7">
    <source>
        <dbReference type="ARBA" id="ARBA00022490"/>
    </source>
</evidence>
<comment type="function">
    <text evidence="4 21">Catalyzes the conversion of 3-deoxy-D-arabino-heptulosonate 7-phosphate (DAHP) to dehydroquinate (DHQ).</text>
</comment>
<evidence type="ECO:0000256" key="6">
    <source>
        <dbReference type="ARBA" id="ARBA00004842"/>
    </source>
</evidence>
<dbReference type="Pfam" id="PF01761">
    <property type="entry name" value="DHQ_synthase"/>
    <property type="match status" value="1"/>
</dbReference>
<dbReference type="GO" id="GO:0005524">
    <property type="term" value="F:ATP binding"/>
    <property type="evidence" value="ECO:0007669"/>
    <property type="project" value="UniProtKB-UniRule"/>
</dbReference>
<comment type="pathway">
    <text evidence="6 20">Metabolic intermediate biosynthesis; chorismate biosynthesis; chorismate from D-erythrose 4-phosphate and phosphoenolpyruvate: step 5/7.</text>
</comment>
<keyword evidence="20" id="KW-0460">Magnesium</keyword>
<dbReference type="SUPFAM" id="SSF52540">
    <property type="entry name" value="P-loop containing nucleoside triphosphate hydrolases"/>
    <property type="match status" value="1"/>
</dbReference>
<keyword evidence="7 21" id="KW-0963">Cytoplasm</keyword>
<dbReference type="PROSITE" id="PS01128">
    <property type="entry name" value="SHIKIMATE_KINASE"/>
    <property type="match status" value="1"/>
</dbReference>
<dbReference type="EC" id="4.2.3.4" evidence="21"/>
<comment type="cofactor">
    <cofactor evidence="20">
        <name>Mg(2+)</name>
        <dbReference type="ChEBI" id="CHEBI:18420"/>
    </cofactor>
    <text evidence="20">Binds 1 Mg(2+) ion per subunit.</text>
</comment>
<comment type="catalytic activity">
    <reaction evidence="19 20">
        <text>shikimate + ATP = 3-phosphoshikimate + ADP + H(+)</text>
        <dbReference type="Rhea" id="RHEA:13121"/>
        <dbReference type="ChEBI" id="CHEBI:15378"/>
        <dbReference type="ChEBI" id="CHEBI:30616"/>
        <dbReference type="ChEBI" id="CHEBI:36208"/>
        <dbReference type="ChEBI" id="CHEBI:145989"/>
        <dbReference type="ChEBI" id="CHEBI:456216"/>
        <dbReference type="EC" id="2.7.1.71"/>
    </reaction>
</comment>
<feature type="binding site" evidence="21">
    <location>
        <position position="366"/>
    </location>
    <ligand>
        <name>Zn(2+)</name>
        <dbReference type="ChEBI" id="CHEBI:29105"/>
    </ligand>
</feature>
<dbReference type="Gene3D" id="3.40.50.300">
    <property type="entry name" value="P-loop containing nucleotide triphosphate hydrolases"/>
    <property type="match status" value="1"/>
</dbReference>
<dbReference type="GO" id="GO:0005737">
    <property type="term" value="C:cytoplasm"/>
    <property type="evidence" value="ECO:0007669"/>
    <property type="project" value="UniProtKB-SubCell"/>
</dbReference>
<dbReference type="GO" id="GO:0000287">
    <property type="term" value="F:magnesium ion binding"/>
    <property type="evidence" value="ECO:0007669"/>
    <property type="project" value="UniProtKB-UniRule"/>
</dbReference>
<feature type="binding site" evidence="21">
    <location>
        <position position="450"/>
    </location>
    <ligand>
        <name>Zn(2+)</name>
        <dbReference type="ChEBI" id="CHEBI:29105"/>
    </ligand>
</feature>
<evidence type="ECO:0000259" key="23">
    <source>
        <dbReference type="Pfam" id="PF24621"/>
    </source>
</evidence>
<organism evidence="24 25">
    <name type="scientific">Acidocella aromatica</name>
    <dbReference type="NCBI Taxonomy" id="1303579"/>
    <lineage>
        <taxon>Bacteria</taxon>
        <taxon>Pseudomonadati</taxon>
        <taxon>Pseudomonadota</taxon>
        <taxon>Alphaproteobacteria</taxon>
        <taxon>Acetobacterales</taxon>
        <taxon>Acidocellaceae</taxon>
        <taxon>Acidocella</taxon>
    </lineage>
</organism>
<feature type="binding site" evidence="21">
    <location>
        <begin position="287"/>
        <end position="291"/>
    </location>
    <ligand>
        <name>NAD(+)</name>
        <dbReference type="ChEBI" id="CHEBI:57540"/>
    </ligand>
</feature>
<comment type="caution">
    <text evidence="21">Lacks conserved residue(s) required for the propagation of feature annotation.</text>
</comment>
<name>A0A840VI45_9PROT</name>
<dbReference type="Pfam" id="PF01202">
    <property type="entry name" value="SKI"/>
    <property type="match status" value="1"/>
</dbReference>
<dbReference type="InterPro" id="IPR016037">
    <property type="entry name" value="DHQ_synth_AroB"/>
</dbReference>
<dbReference type="GO" id="GO:0008652">
    <property type="term" value="P:amino acid biosynthetic process"/>
    <property type="evidence" value="ECO:0007669"/>
    <property type="project" value="UniProtKB-KW"/>
</dbReference>
<evidence type="ECO:0000256" key="11">
    <source>
        <dbReference type="ARBA" id="ARBA00022741"/>
    </source>
</evidence>
<comment type="catalytic activity">
    <reaction evidence="1 21">
        <text>7-phospho-2-dehydro-3-deoxy-D-arabino-heptonate = 3-dehydroquinate + phosphate</text>
        <dbReference type="Rhea" id="RHEA:21968"/>
        <dbReference type="ChEBI" id="CHEBI:32364"/>
        <dbReference type="ChEBI" id="CHEBI:43474"/>
        <dbReference type="ChEBI" id="CHEBI:58394"/>
        <dbReference type="EC" id="4.2.3.4"/>
    </reaction>
</comment>
<evidence type="ECO:0000313" key="24">
    <source>
        <dbReference type="EMBL" id="MBB5372855.1"/>
    </source>
</evidence>
<feature type="domain" description="3-dehydroquinate synthase N-terminal" evidence="22">
    <location>
        <begin position="249"/>
        <end position="361"/>
    </location>
</feature>
<keyword evidence="11 21" id="KW-0547">Nucleotide-binding</keyword>
<evidence type="ECO:0000256" key="3">
    <source>
        <dbReference type="ARBA" id="ARBA00001947"/>
    </source>
</evidence>
<dbReference type="InterPro" id="IPR023000">
    <property type="entry name" value="Shikimate_kinase_CS"/>
</dbReference>
<keyword evidence="14 20" id="KW-0067">ATP-binding</keyword>
<dbReference type="HAMAP" id="MF_00109">
    <property type="entry name" value="Shikimate_kinase"/>
    <property type="match status" value="1"/>
</dbReference>
<dbReference type="CDD" id="cd00464">
    <property type="entry name" value="SK"/>
    <property type="match status" value="1"/>
</dbReference>
<dbReference type="GO" id="GO:0004765">
    <property type="term" value="F:shikimate kinase activity"/>
    <property type="evidence" value="ECO:0007669"/>
    <property type="project" value="UniProtKB-UniRule"/>
</dbReference>
<dbReference type="AlphaFoldDB" id="A0A840VI45"/>
<dbReference type="Gene3D" id="1.20.1090.10">
    <property type="entry name" value="Dehydroquinate synthase-like - alpha domain"/>
    <property type="match status" value="1"/>
</dbReference>
<evidence type="ECO:0000259" key="22">
    <source>
        <dbReference type="Pfam" id="PF01761"/>
    </source>
</evidence>
<feature type="binding site" evidence="20">
    <location>
        <begin position="22"/>
        <end position="27"/>
    </location>
    <ligand>
        <name>ATP</name>
        <dbReference type="ChEBI" id="CHEBI:30616"/>
    </ligand>
</feature>
<dbReference type="HAMAP" id="MF_00110">
    <property type="entry name" value="DHQ_synthase"/>
    <property type="match status" value="1"/>
</dbReference>
<evidence type="ECO:0000256" key="5">
    <source>
        <dbReference type="ARBA" id="ARBA00004661"/>
    </source>
</evidence>
<accession>A0A840VI45</accession>
<evidence type="ECO:0000256" key="16">
    <source>
        <dbReference type="ARBA" id="ARBA00023141"/>
    </source>
</evidence>
<keyword evidence="12 20" id="KW-0418">Kinase</keyword>
<comment type="similarity">
    <text evidence="20">Belongs to the shikimate kinase family.</text>
</comment>
<evidence type="ECO:0000256" key="13">
    <source>
        <dbReference type="ARBA" id="ARBA00022833"/>
    </source>
</evidence>
<comment type="cofactor">
    <cofactor evidence="3">
        <name>Zn(2+)</name>
        <dbReference type="ChEBI" id="CHEBI:29105"/>
    </cofactor>
</comment>
<keyword evidence="15 21" id="KW-0520">NAD</keyword>
<comment type="similarity">
    <text evidence="21">Belongs to the sugar phosphate cyclases superfamily. Dehydroquinate synthase family.</text>
</comment>
<evidence type="ECO:0000256" key="15">
    <source>
        <dbReference type="ARBA" id="ARBA00023027"/>
    </source>
</evidence>
<dbReference type="NCBIfam" id="TIGR01357">
    <property type="entry name" value="aroB"/>
    <property type="match status" value="1"/>
</dbReference>
<dbReference type="NCBIfam" id="NF010552">
    <property type="entry name" value="PRK13946.1"/>
    <property type="match status" value="1"/>
</dbReference>
<keyword evidence="8 21" id="KW-0028">Amino-acid biosynthesis</keyword>
<evidence type="ECO:0000256" key="9">
    <source>
        <dbReference type="ARBA" id="ARBA00022679"/>
    </source>
</evidence>